<keyword evidence="2" id="KW-1133">Transmembrane helix</keyword>
<dbReference type="RefSeq" id="WP_104811788.1">
    <property type="nucleotide sequence ID" value="NZ_MQUB01000001.1"/>
</dbReference>
<evidence type="ECO:0000313" key="4">
    <source>
        <dbReference type="EMBL" id="PQB03867.1"/>
    </source>
</evidence>
<proteinExistence type="inferred from homology"/>
<dbReference type="AlphaFoldDB" id="A0A2S7KML5"/>
<gene>
    <name evidence="4" type="ORF">BST85_02310</name>
</gene>
<protein>
    <recommendedName>
        <fullName evidence="3">Bacterial sugar transferase domain-containing protein</fullName>
    </recommendedName>
</protein>
<organism evidence="4 5">
    <name type="scientific">Aureitalea marina</name>
    <dbReference type="NCBI Taxonomy" id="930804"/>
    <lineage>
        <taxon>Bacteria</taxon>
        <taxon>Pseudomonadati</taxon>
        <taxon>Bacteroidota</taxon>
        <taxon>Flavobacteriia</taxon>
        <taxon>Flavobacteriales</taxon>
        <taxon>Flavobacteriaceae</taxon>
        <taxon>Aureitalea</taxon>
    </lineage>
</organism>
<keyword evidence="2" id="KW-0472">Membrane</keyword>
<dbReference type="OrthoDB" id="9808602at2"/>
<keyword evidence="2" id="KW-0812">Transmembrane</keyword>
<keyword evidence="5" id="KW-1185">Reference proteome</keyword>
<dbReference type="InterPro" id="IPR003362">
    <property type="entry name" value="Bact_transf"/>
</dbReference>
<comment type="similarity">
    <text evidence="1">Belongs to the bacterial sugar transferase family.</text>
</comment>
<evidence type="ECO:0000313" key="5">
    <source>
        <dbReference type="Proteomes" id="UP000239800"/>
    </source>
</evidence>
<dbReference type="Pfam" id="PF02397">
    <property type="entry name" value="Bac_transf"/>
    <property type="match status" value="1"/>
</dbReference>
<dbReference type="EMBL" id="MQUB01000001">
    <property type="protein sequence ID" value="PQB03867.1"/>
    <property type="molecule type" value="Genomic_DNA"/>
</dbReference>
<dbReference type="PANTHER" id="PTHR30576:SF20">
    <property type="entry name" value="QUINOVOSAMINEPHOSPHOTRANSFERAE-RELATED"/>
    <property type="match status" value="1"/>
</dbReference>
<feature type="domain" description="Bacterial sugar transferase" evidence="3">
    <location>
        <begin position="9"/>
        <end position="192"/>
    </location>
</feature>
<name>A0A2S7KML5_9FLAO</name>
<evidence type="ECO:0000256" key="2">
    <source>
        <dbReference type="SAM" id="Phobius"/>
    </source>
</evidence>
<evidence type="ECO:0000256" key="1">
    <source>
        <dbReference type="ARBA" id="ARBA00006464"/>
    </source>
</evidence>
<dbReference type="GO" id="GO:0016780">
    <property type="term" value="F:phosphotransferase activity, for other substituted phosphate groups"/>
    <property type="evidence" value="ECO:0007669"/>
    <property type="project" value="TreeGrafter"/>
</dbReference>
<feature type="transmembrane region" description="Helical" evidence="2">
    <location>
        <begin position="12"/>
        <end position="37"/>
    </location>
</feature>
<comment type="caution">
    <text evidence="4">The sequence shown here is derived from an EMBL/GenBank/DDBJ whole genome shotgun (WGS) entry which is preliminary data.</text>
</comment>
<accession>A0A2S7KML5</accession>
<evidence type="ECO:0000259" key="3">
    <source>
        <dbReference type="Pfam" id="PF02397"/>
    </source>
</evidence>
<dbReference type="Proteomes" id="UP000239800">
    <property type="component" value="Unassembled WGS sequence"/>
</dbReference>
<reference evidence="4 5" key="1">
    <citation type="submission" date="2016-11" db="EMBL/GenBank/DDBJ databases">
        <title>Trade-off between light-utilization and light-protection in marine flavobacteria.</title>
        <authorList>
            <person name="Kumagai Y."/>
        </authorList>
    </citation>
    <scope>NUCLEOTIDE SEQUENCE [LARGE SCALE GENOMIC DNA]</scope>
    <source>
        <strain evidence="4 5">NBRC 107741</strain>
    </source>
</reference>
<sequence length="194" mass="22174">MSSAQHLLKRVVDLLIGLPLALVSLPIVLLLILLASLSTAQFGLFCQHRIGRHGKGFKLCKIRSLKGSDHLDVREMKRATAPFGKWLRNSKLDELPQLWQVVIGQMSLVGPRPDIPGYADQLQGEDRLILELRPGITGPASIKYKQEDTLLLSQEDPNAYNNEVIWPDKVRINKSYYQNWSLWTDFRYLWQSLI</sequence>
<dbReference type="PANTHER" id="PTHR30576">
    <property type="entry name" value="COLANIC BIOSYNTHESIS UDP-GLUCOSE LIPID CARRIER TRANSFERASE"/>
    <property type="match status" value="1"/>
</dbReference>